<proteinExistence type="predicted"/>
<organism evidence="2">
    <name type="scientific">Fagus sylvatica</name>
    <name type="common">Beechnut</name>
    <dbReference type="NCBI Taxonomy" id="28930"/>
    <lineage>
        <taxon>Eukaryota</taxon>
        <taxon>Viridiplantae</taxon>
        <taxon>Streptophyta</taxon>
        <taxon>Embryophyta</taxon>
        <taxon>Tracheophyta</taxon>
        <taxon>Spermatophyta</taxon>
        <taxon>Magnoliopsida</taxon>
        <taxon>eudicotyledons</taxon>
        <taxon>Gunneridae</taxon>
        <taxon>Pentapetalae</taxon>
        <taxon>rosids</taxon>
        <taxon>fabids</taxon>
        <taxon>Fagales</taxon>
        <taxon>Fagaceae</taxon>
        <taxon>Fagus</taxon>
    </lineage>
</organism>
<evidence type="ECO:0000313" key="2">
    <source>
        <dbReference type="EMBL" id="SPC90472.1"/>
    </source>
</evidence>
<accession>A0A2N9FTA5</accession>
<protein>
    <submittedName>
        <fullName evidence="2">Uncharacterized protein</fullName>
    </submittedName>
</protein>
<reference evidence="2" key="1">
    <citation type="submission" date="2018-02" db="EMBL/GenBank/DDBJ databases">
        <authorList>
            <person name="Cohen D.B."/>
            <person name="Kent A.D."/>
        </authorList>
    </citation>
    <scope>NUCLEOTIDE SEQUENCE</scope>
</reference>
<feature type="region of interest" description="Disordered" evidence="1">
    <location>
        <begin position="97"/>
        <end position="122"/>
    </location>
</feature>
<dbReference type="AlphaFoldDB" id="A0A2N9FTA5"/>
<gene>
    <name evidence="2" type="ORF">FSB_LOCUS18354</name>
</gene>
<dbReference type="EMBL" id="OIVN01001148">
    <property type="protein sequence ID" value="SPC90472.1"/>
    <property type="molecule type" value="Genomic_DNA"/>
</dbReference>
<name>A0A2N9FTA5_FAGSY</name>
<sequence length="122" mass="13543">MCLCIYLYALPKYAQMEVIPSEDMEMELHKYLEDGADDSTESKTTKSSSSTRWRKLANVTTATRRFYSPLATETGTGSTTGHYPESMEEIPLQSHSYTEDEELVPDDEPVGTVAAGVTRAPP</sequence>
<feature type="region of interest" description="Disordered" evidence="1">
    <location>
        <begin position="31"/>
        <end position="54"/>
    </location>
</feature>
<evidence type="ECO:0000256" key="1">
    <source>
        <dbReference type="SAM" id="MobiDB-lite"/>
    </source>
</evidence>
<feature type="compositionally biased region" description="Acidic residues" evidence="1">
    <location>
        <begin position="99"/>
        <end position="109"/>
    </location>
</feature>